<dbReference type="AlphaFoldDB" id="A0A834M6L9"/>
<dbReference type="Gene3D" id="3.40.309.10">
    <property type="entry name" value="Aldehyde Dehydrogenase, Chain A, domain 2"/>
    <property type="match status" value="1"/>
</dbReference>
<dbReference type="GO" id="GO:0016620">
    <property type="term" value="F:oxidoreductase activity, acting on the aldehyde or oxo group of donors, NAD or NADP as acceptor"/>
    <property type="evidence" value="ECO:0007669"/>
    <property type="project" value="InterPro"/>
</dbReference>
<dbReference type="OrthoDB" id="310895at2759"/>
<dbReference type="InterPro" id="IPR016161">
    <property type="entry name" value="Ald_DH/histidinol_DH"/>
</dbReference>
<dbReference type="InterPro" id="IPR016163">
    <property type="entry name" value="Ald_DH_C"/>
</dbReference>
<evidence type="ECO:0000313" key="3">
    <source>
        <dbReference type="Proteomes" id="UP000625711"/>
    </source>
</evidence>
<gene>
    <name evidence="2" type="ORF">GWI33_014725</name>
</gene>
<dbReference type="SUPFAM" id="SSF53720">
    <property type="entry name" value="ALDH-like"/>
    <property type="match status" value="1"/>
</dbReference>
<dbReference type="EMBL" id="JAACXV010013757">
    <property type="protein sequence ID" value="KAF7272488.1"/>
    <property type="molecule type" value="Genomic_DNA"/>
</dbReference>
<dbReference type="PANTHER" id="PTHR11699">
    <property type="entry name" value="ALDEHYDE DEHYDROGENASE-RELATED"/>
    <property type="match status" value="1"/>
</dbReference>
<reference evidence="2" key="1">
    <citation type="submission" date="2020-08" db="EMBL/GenBank/DDBJ databases">
        <title>Genome sequencing and assembly of the red palm weevil Rhynchophorus ferrugineus.</title>
        <authorList>
            <person name="Dias G.B."/>
            <person name="Bergman C.M."/>
            <person name="Manee M."/>
        </authorList>
    </citation>
    <scope>NUCLEOTIDE SEQUENCE</scope>
    <source>
        <strain evidence="2">AA-2017</strain>
        <tissue evidence="2">Whole larva</tissue>
    </source>
</reference>
<comment type="caution">
    <text evidence="2">The sequence shown here is derived from an EMBL/GenBank/DDBJ whole genome shotgun (WGS) entry which is preliminary data.</text>
</comment>
<dbReference type="InterPro" id="IPR016162">
    <property type="entry name" value="Ald_DH_N"/>
</dbReference>
<keyword evidence="3" id="KW-1185">Reference proteome</keyword>
<dbReference type="Proteomes" id="UP000625711">
    <property type="component" value="Unassembled WGS sequence"/>
</dbReference>
<protein>
    <recommendedName>
        <fullName evidence="1">Aldehyde dehydrogenase domain-containing protein</fullName>
    </recommendedName>
</protein>
<feature type="domain" description="Aldehyde dehydrogenase" evidence="1">
    <location>
        <begin position="63"/>
        <end position="435"/>
    </location>
</feature>
<accession>A0A834M6L9</accession>
<evidence type="ECO:0000259" key="1">
    <source>
        <dbReference type="Pfam" id="PF00171"/>
    </source>
</evidence>
<dbReference type="InterPro" id="IPR015590">
    <property type="entry name" value="Aldehyde_DH_dom"/>
</dbReference>
<organism evidence="2 3">
    <name type="scientific">Rhynchophorus ferrugineus</name>
    <name type="common">Red palm weevil</name>
    <name type="synonym">Curculio ferrugineus</name>
    <dbReference type="NCBI Taxonomy" id="354439"/>
    <lineage>
        <taxon>Eukaryota</taxon>
        <taxon>Metazoa</taxon>
        <taxon>Ecdysozoa</taxon>
        <taxon>Arthropoda</taxon>
        <taxon>Hexapoda</taxon>
        <taxon>Insecta</taxon>
        <taxon>Pterygota</taxon>
        <taxon>Neoptera</taxon>
        <taxon>Endopterygota</taxon>
        <taxon>Coleoptera</taxon>
        <taxon>Polyphaga</taxon>
        <taxon>Cucujiformia</taxon>
        <taxon>Curculionidae</taxon>
        <taxon>Dryophthorinae</taxon>
        <taxon>Rhynchophorus</taxon>
    </lineage>
</organism>
<dbReference type="Gene3D" id="3.40.605.10">
    <property type="entry name" value="Aldehyde Dehydrogenase, Chain A, domain 1"/>
    <property type="match status" value="1"/>
</dbReference>
<proteinExistence type="predicted"/>
<name>A0A834M6L9_RHYFE</name>
<evidence type="ECO:0000313" key="2">
    <source>
        <dbReference type="EMBL" id="KAF7272488.1"/>
    </source>
</evidence>
<dbReference type="Pfam" id="PF00171">
    <property type="entry name" value="Aldedh"/>
    <property type="match status" value="1"/>
</dbReference>
<sequence length="654" mass="74016">MEAKNELFETFKNMSYGENKEHTTDGAEWLQLLEISNQYHTVEELLKNQKTTTYKIDRHHIIEFVKEIKNKSNIITQIEILARGILSEDTKKSVNILIQYLNYYSNFIKTKDDNTTLKGTHVAVLDDKSPLWILGIVIAPSLAAKNRIILQTGLKFAVILKFILEIAKKVGIPEDFLVLMSSGDDIDIQSYFNNEHVSIITLCTDLLSEHYKCINNVYNKKILVLSSYKSCSIIFDDADLDSSVDSIISATWGNQGTLPWSIDTVIVQENIFKKVVDKLKQRLQKIKVDKGNDKNADISYPKVYLQDHIQKAKSLGIEVYQCHTTENTFQPTLIIGSKVSTNNVIEAPENTGALTLIPFRFIDEAINLANNSRQGLGISIWAEKIGLINEVARKLKVNNVWVNSHGLFSPEIPLTPYKDSGVGCFSSELGFLEYSDNVIKKISSSNEQSTFSNDEKIKNIVKSAKLAVNFWCKKSLLERRLIFKQLQGAIKLEHLEEAFDEGFNNVPQFGVYTIDGYNVASLKEPRGVIVIEFRKATYCQSFKILIAGLLEGNAIIILNEVPELGEVFEIFHKELPKGILSVFPYTLDAVNTCALDQRIDGYFSTERNMVFGSLPLVQSKLFGLTVDDWRDSFRKTILVKNVWTNIGESFQCNI</sequence>